<dbReference type="RefSeq" id="WP_066746037.1">
    <property type="nucleotide sequence ID" value="NZ_CALCLR010000098.1"/>
</dbReference>
<evidence type="ECO:0000313" key="4">
    <source>
        <dbReference type="Proteomes" id="UP000093044"/>
    </source>
</evidence>
<organism evidence="3 4">
    <name type="scientific">Cloacibacillus porcorum</name>
    <dbReference type="NCBI Taxonomy" id="1197717"/>
    <lineage>
        <taxon>Bacteria</taxon>
        <taxon>Thermotogati</taxon>
        <taxon>Synergistota</taxon>
        <taxon>Synergistia</taxon>
        <taxon>Synergistales</taxon>
        <taxon>Synergistaceae</taxon>
        <taxon>Cloacibacillus</taxon>
    </lineage>
</organism>
<proteinExistence type="predicted"/>
<dbReference type="Proteomes" id="UP000093044">
    <property type="component" value="Chromosome"/>
</dbReference>
<dbReference type="KEGG" id="cpor:BED41_10975"/>
<dbReference type="SUPFAM" id="SSF55729">
    <property type="entry name" value="Acyl-CoA N-acyltransferases (Nat)"/>
    <property type="match status" value="1"/>
</dbReference>
<dbReference type="PANTHER" id="PTHR43626:SF4">
    <property type="entry name" value="GCN5-RELATED N-ACETYLTRANSFERASE 2, CHLOROPLASTIC"/>
    <property type="match status" value="1"/>
</dbReference>
<evidence type="ECO:0000256" key="2">
    <source>
        <dbReference type="ARBA" id="ARBA00023315"/>
    </source>
</evidence>
<evidence type="ECO:0000256" key="1">
    <source>
        <dbReference type="ARBA" id="ARBA00022679"/>
    </source>
</evidence>
<reference evidence="3" key="1">
    <citation type="submission" date="2016-08" db="EMBL/GenBank/DDBJ databases">
        <title>Complete genome of Cloacibacillus porcorum.</title>
        <authorList>
            <person name="Looft T."/>
            <person name="Bayles D.O."/>
            <person name="Alt D.P."/>
        </authorList>
    </citation>
    <scope>NUCLEOTIDE SEQUENCE [LARGE SCALE GENOMIC DNA]</scope>
    <source>
        <strain evidence="3">CL-84</strain>
    </source>
</reference>
<dbReference type="Gene3D" id="3.40.630.30">
    <property type="match status" value="1"/>
</dbReference>
<dbReference type="AlphaFoldDB" id="A0A1B2I6D4"/>
<dbReference type="InterPro" id="IPR000182">
    <property type="entry name" value="GNAT_dom"/>
</dbReference>
<protein>
    <submittedName>
        <fullName evidence="3">GNAT family N-acetyltransferase</fullName>
    </submittedName>
</protein>
<sequence length="141" mass="16348">MKSNPEYYFYDSKLAISPAELQDLYRFTRWGRSRSLEQIEKMLNGTSMCFSIRHNGKLIAFCRVLTDFVFRGSLWDILVHPDYQGKGIGSQLLEYALGHPALRNVPVIVTYTSELTSFMGRLGFEPREGLLILQRRPMEYS</sequence>
<keyword evidence="1 3" id="KW-0808">Transferase</keyword>
<dbReference type="STRING" id="1197717.BED41_10975"/>
<accession>A0A1B2I6D4</accession>
<name>A0A1B2I6D4_9BACT</name>
<dbReference type="OrthoDB" id="9775804at2"/>
<keyword evidence="2" id="KW-0012">Acyltransferase</keyword>
<dbReference type="EMBL" id="CP016757">
    <property type="protein sequence ID" value="ANZ45548.1"/>
    <property type="molecule type" value="Genomic_DNA"/>
</dbReference>
<dbReference type="InterPro" id="IPR016181">
    <property type="entry name" value="Acyl_CoA_acyltransferase"/>
</dbReference>
<dbReference type="GO" id="GO:0005737">
    <property type="term" value="C:cytoplasm"/>
    <property type="evidence" value="ECO:0007669"/>
    <property type="project" value="TreeGrafter"/>
</dbReference>
<dbReference type="Pfam" id="PF00583">
    <property type="entry name" value="Acetyltransf_1"/>
    <property type="match status" value="1"/>
</dbReference>
<dbReference type="PROSITE" id="PS51186">
    <property type="entry name" value="GNAT"/>
    <property type="match status" value="1"/>
</dbReference>
<dbReference type="PANTHER" id="PTHR43626">
    <property type="entry name" value="ACYL-COA N-ACYLTRANSFERASE"/>
    <property type="match status" value="1"/>
</dbReference>
<dbReference type="GO" id="GO:0008080">
    <property type="term" value="F:N-acetyltransferase activity"/>
    <property type="evidence" value="ECO:0007669"/>
    <property type="project" value="InterPro"/>
</dbReference>
<gene>
    <name evidence="3" type="ORF">BED41_10975</name>
</gene>
<evidence type="ECO:0000313" key="3">
    <source>
        <dbReference type="EMBL" id="ANZ45548.1"/>
    </source>
</evidence>
<keyword evidence="4" id="KW-1185">Reference proteome</keyword>
<dbReference type="InterPro" id="IPR045039">
    <property type="entry name" value="NSI-like"/>
</dbReference>
<dbReference type="GeneID" id="83058370"/>
<dbReference type="CDD" id="cd04301">
    <property type="entry name" value="NAT_SF"/>
    <property type="match status" value="1"/>
</dbReference>